<feature type="transmembrane region" description="Helical" evidence="2">
    <location>
        <begin position="441"/>
        <end position="462"/>
    </location>
</feature>
<keyword evidence="2" id="KW-0812">Transmembrane</keyword>
<keyword evidence="2" id="KW-1133">Transmembrane helix</keyword>
<dbReference type="Gene3D" id="1.20.1250.20">
    <property type="entry name" value="MFS general substrate transporter like domains"/>
    <property type="match status" value="1"/>
</dbReference>
<feature type="transmembrane region" description="Helical" evidence="2">
    <location>
        <begin position="337"/>
        <end position="358"/>
    </location>
</feature>
<feature type="transmembrane region" description="Helical" evidence="2">
    <location>
        <begin position="618"/>
        <end position="639"/>
    </location>
</feature>
<feature type="transmembrane region" description="Helical" evidence="2">
    <location>
        <begin position="581"/>
        <end position="606"/>
    </location>
</feature>
<dbReference type="Pfam" id="PF03137">
    <property type="entry name" value="OATP"/>
    <property type="match status" value="2"/>
</dbReference>
<sequence length="741" mass="80339">MKNGAPCEPPGTVNGEGKLLNGCKLNGGVYVRTPAVGERDYSCGLGAFRPRWLQPFANKKSFLAVFCLTSVLQGMYYTYFVSVLTTIEKLYQIPSKTTGFIMAVTEVGQIGGSLVLTYYGGRGNRPVWISCGMVIFALASILCSTPHFLFGINTSSFPSSANRSNSFAMCQVPEPGLGNLSLHGHPISPYRVKCGSDEQMDENVLVLVIMFISLLLIGVGATAVYTLGIPYIDDNVATKESPLYFGGSILALTHSVPSLATLCYIGKYGIVTMPTATMLLSTTSLPRAACEAITIGVRIFGPVLGFLLGSLCTSVPINFPFESSPMSPEDPNWLGAWWLGVFIVGFCLIITSIFMMAFPRQLPRAPHRVCSKHYLPPSIKDVYRPSFRDFLSTMRRLFRNQILLLRTASSVLHILPIAGLYTFLPKYLESQYRLSATKANAIAGLAGILVMGIGIFGSGLYLRKRKPDARFVARWIAVTTFIYAAGMLVLMFIGCPLETFVGLNSGSEDQMVKSSCADTCNCNSGDFSPICTSEGVVFLSPCLAGCKGSTPIAKGQSYNSCSCMDPNVTAVSGFCPQQCDALVLFIIIFSSIVLVNSTSEVGSMLLTLRCVEPTDKSMALGLISFAIGLFGNVPCPVIYGSVVDSACLFWEDNCGQRGACRVYDPVKFRTTFHGLTALIMFVAFVIDVIVYRKSLSIDFHRGADEEDDPRPQLAYQPDPTTPEDSDPNGAMLPQPQYESNV</sequence>
<proteinExistence type="inferred from homology"/>
<feature type="transmembrane region" description="Helical" evidence="2">
    <location>
        <begin position="672"/>
        <end position="691"/>
    </location>
</feature>
<accession>A0ABY6K1K9</accession>
<keyword evidence="1" id="KW-1015">Disulfide bond</keyword>
<feature type="transmembrane region" description="Helical" evidence="2">
    <location>
        <begin position="99"/>
        <end position="121"/>
    </location>
</feature>
<keyword evidence="2" id="KW-0813">Transport</keyword>
<dbReference type="SUPFAM" id="SSF103473">
    <property type="entry name" value="MFS general substrate transporter"/>
    <property type="match status" value="1"/>
</dbReference>
<dbReference type="PANTHER" id="PTHR11388:SF159">
    <property type="entry name" value="SOLUTE CARRIER ORGANIC ANION TRANSPORTER FAMILY MEMBER 74D"/>
    <property type="match status" value="1"/>
</dbReference>
<evidence type="ECO:0000313" key="4">
    <source>
        <dbReference type="EMBL" id="UYV61532.1"/>
    </source>
</evidence>
<feature type="transmembrane region" description="Helical" evidence="2">
    <location>
        <begin position="62"/>
        <end position="87"/>
    </location>
</feature>
<dbReference type="Proteomes" id="UP001235939">
    <property type="component" value="Chromosome 01"/>
</dbReference>
<protein>
    <recommendedName>
        <fullName evidence="2">Solute carrier organic anion transporter family member</fullName>
    </recommendedName>
</protein>
<name>A0ABY6K1K9_9ARAC</name>
<gene>
    <name evidence="4" type="ORF">LAZ67_1005188</name>
</gene>
<keyword evidence="2" id="KW-0472">Membrane</keyword>
<comment type="similarity">
    <text evidence="2">Belongs to the organo anion transporter (TC 2.A.60) family.</text>
</comment>
<comment type="subcellular location">
    <subcellularLocation>
        <location evidence="2">Cell membrane</location>
        <topology evidence="2">Multi-pass membrane protein</topology>
    </subcellularLocation>
</comment>
<feature type="region of interest" description="Disordered" evidence="3">
    <location>
        <begin position="701"/>
        <end position="741"/>
    </location>
</feature>
<feature type="transmembrane region" description="Helical" evidence="2">
    <location>
        <begin position="295"/>
        <end position="317"/>
    </location>
</feature>
<keyword evidence="2" id="KW-0406">Ion transport</keyword>
<dbReference type="NCBIfam" id="TIGR00805">
    <property type="entry name" value="oat"/>
    <property type="match status" value="1"/>
</dbReference>
<dbReference type="EMBL" id="CP092863">
    <property type="protein sequence ID" value="UYV61532.1"/>
    <property type="molecule type" value="Genomic_DNA"/>
</dbReference>
<evidence type="ECO:0000256" key="2">
    <source>
        <dbReference type="RuleBase" id="RU362056"/>
    </source>
</evidence>
<feature type="transmembrane region" description="Helical" evidence="2">
    <location>
        <begin position="474"/>
        <end position="493"/>
    </location>
</feature>
<feature type="transmembrane region" description="Helical" evidence="2">
    <location>
        <begin position="403"/>
        <end position="421"/>
    </location>
</feature>
<organism evidence="4 5">
    <name type="scientific">Cordylochernes scorpioides</name>
    <dbReference type="NCBI Taxonomy" id="51811"/>
    <lineage>
        <taxon>Eukaryota</taxon>
        <taxon>Metazoa</taxon>
        <taxon>Ecdysozoa</taxon>
        <taxon>Arthropoda</taxon>
        <taxon>Chelicerata</taxon>
        <taxon>Arachnida</taxon>
        <taxon>Pseudoscorpiones</taxon>
        <taxon>Cheliferoidea</taxon>
        <taxon>Chernetidae</taxon>
        <taxon>Cordylochernes</taxon>
    </lineage>
</organism>
<evidence type="ECO:0000256" key="1">
    <source>
        <dbReference type="ARBA" id="ARBA00023157"/>
    </source>
</evidence>
<keyword evidence="5" id="KW-1185">Reference proteome</keyword>
<evidence type="ECO:0000256" key="3">
    <source>
        <dbReference type="SAM" id="MobiDB-lite"/>
    </source>
</evidence>
<feature type="transmembrane region" description="Helical" evidence="2">
    <location>
        <begin position="127"/>
        <end position="150"/>
    </location>
</feature>
<dbReference type="CDD" id="cd17336">
    <property type="entry name" value="MFS_SLCO_OATP"/>
    <property type="match status" value="1"/>
</dbReference>
<dbReference type="PANTHER" id="PTHR11388">
    <property type="entry name" value="ORGANIC ANION TRANSPORTER"/>
    <property type="match status" value="1"/>
</dbReference>
<dbReference type="InterPro" id="IPR036259">
    <property type="entry name" value="MFS_trans_sf"/>
</dbReference>
<evidence type="ECO:0000313" key="5">
    <source>
        <dbReference type="Proteomes" id="UP001235939"/>
    </source>
</evidence>
<feature type="transmembrane region" description="Helical" evidence="2">
    <location>
        <begin position="204"/>
        <end position="232"/>
    </location>
</feature>
<reference evidence="4 5" key="1">
    <citation type="submission" date="2022-01" db="EMBL/GenBank/DDBJ databases">
        <title>A chromosomal length assembly of Cordylochernes scorpioides.</title>
        <authorList>
            <person name="Zeh D."/>
            <person name="Zeh J."/>
        </authorList>
    </citation>
    <scope>NUCLEOTIDE SEQUENCE [LARGE SCALE GENOMIC DNA]</scope>
    <source>
        <strain evidence="4">IN4F17</strain>
        <tissue evidence="4">Whole Body</tissue>
    </source>
</reference>
<dbReference type="InterPro" id="IPR004156">
    <property type="entry name" value="OATP"/>
</dbReference>